<protein>
    <submittedName>
        <fullName evidence="1">Uncharacterized protein</fullName>
    </submittedName>
</protein>
<evidence type="ECO:0000313" key="1">
    <source>
        <dbReference type="EMBL" id="PMD49738.1"/>
    </source>
</evidence>
<dbReference type="InParanoid" id="A0A2J6SG34"/>
<dbReference type="Proteomes" id="UP000235371">
    <property type="component" value="Unassembled WGS sequence"/>
</dbReference>
<gene>
    <name evidence="1" type="ORF">K444DRAFT_282303</name>
</gene>
<sequence>MPSRNITPSALSNIHILYISFTRNLLRFPFRPPIASSPSSTCGQNVALYLSAPYHPDPADCSGTPLQKVLYNPTFRHRNACHPRFICRAMRDLASNPGNSLKDGPANPLFL</sequence>
<dbReference type="RefSeq" id="XP_024726642.1">
    <property type="nucleotide sequence ID" value="XM_024871576.1"/>
</dbReference>
<dbReference type="EMBL" id="KZ613919">
    <property type="protein sequence ID" value="PMD49738.1"/>
    <property type="molecule type" value="Genomic_DNA"/>
</dbReference>
<reference evidence="1 2" key="1">
    <citation type="submission" date="2016-04" db="EMBL/GenBank/DDBJ databases">
        <title>A degradative enzymes factory behind the ericoid mycorrhizal symbiosis.</title>
        <authorList>
            <consortium name="DOE Joint Genome Institute"/>
            <person name="Martino E."/>
            <person name="Morin E."/>
            <person name="Grelet G."/>
            <person name="Kuo A."/>
            <person name="Kohler A."/>
            <person name="Daghino S."/>
            <person name="Barry K."/>
            <person name="Choi C."/>
            <person name="Cichocki N."/>
            <person name="Clum A."/>
            <person name="Copeland A."/>
            <person name="Hainaut M."/>
            <person name="Haridas S."/>
            <person name="Labutti K."/>
            <person name="Lindquist E."/>
            <person name="Lipzen A."/>
            <person name="Khouja H.-R."/>
            <person name="Murat C."/>
            <person name="Ohm R."/>
            <person name="Olson A."/>
            <person name="Spatafora J."/>
            <person name="Veneault-Fourrey C."/>
            <person name="Henrissat B."/>
            <person name="Grigoriev I."/>
            <person name="Martin F."/>
            <person name="Perotto S."/>
        </authorList>
    </citation>
    <scope>NUCLEOTIDE SEQUENCE [LARGE SCALE GENOMIC DNA]</scope>
    <source>
        <strain evidence="1 2">E</strain>
    </source>
</reference>
<organism evidence="1 2">
    <name type="scientific">Hyaloscypha bicolor E</name>
    <dbReference type="NCBI Taxonomy" id="1095630"/>
    <lineage>
        <taxon>Eukaryota</taxon>
        <taxon>Fungi</taxon>
        <taxon>Dikarya</taxon>
        <taxon>Ascomycota</taxon>
        <taxon>Pezizomycotina</taxon>
        <taxon>Leotiomycetes</taxon>
        <taxon>Helotiales</taxon>
        <taxon>Hyaloscyphaceae</taxon>
        <taxon>Hyaloscypha</taxon>
        <taxon>Hyaloscypha bicolor</taxon>
    </lineage>
</organism>
<keyword evidence="2" id="KW-1185">Reference proteome</keyword>
<dbReference type="AlphaFoldDB" id="A0A2J6SG34"/>
<dbReference type="GeneID" id="36579658"/>
<evidence type="ECO:0000313" key="2">
    <source>
        <dbReference type="Proteomes" id="UP000235371"/>
    </source>
</evidence>
<name>A0A2J6SG34_9HELO</name>
<proteinExistence type="predicted"/>
<accession>A0A2J6SG34</accession>